<dbReference type="Pfam" id="PF05157">
    <property type="entry name" value="MshEN"/>
    <property type="match status" value="1"/>
</dbReference>
<comment type="similarity">
    <text evidence="1">Belongs to the GSP E family.</text>
</comment>
<accession>A0ABS0BU66</accession>
<evidence type="ECO:0000313" key="5">
    <source>
        <dbReference type="EMBL" id="MBF6057382.1"/>
    </source>
</evidence>
<sequence length="497" mass="55261">MRHYRFPESAFYQALAQQYELPYIHADQLDASAAPLARLSVNLLLRKEVLPVHLDGQLYLAMQDPHDRVVLDLVQRALGEKVLPAVAEPDALKYALASMHATAEEDEFDAVLALDGLMKQSYVRRASDIHIEPGHDFTRVRMRVDGMMQTLGMRLTLAETEALVNRIKVLSDMDISEQRLPQDGGLTYRVQDWDLPEMDIRVASIPTRWGERITMRILGAIEDALQLDQLGMPQQVVGRLKEVLQLPHGMLLVTGPTGSGKSTTLYACIRAMNANEKNILTVEDPVEQNLPGISQVQMTSKVNFSSALRSFLRHDPDVILVGEVRDLETAETALKASMTGHLVLSTLHTNNAISAVSRLVNLGCDRYLVGTTVVGIMAQRLVCRLCDHCKQPYEADESERALLGMDAEDGPVTLYKATGCPVCNGTGCQGRVGLYEALWVDHRVSDAIVGEVAEHQLRESENFFSLWDSARQRILDGEVSLEDVHHYHIDYGAETDG</sequence>
<dbReference type="CDD" id="cd01129">
    <property type="entry name" value="PulE-GspE-like"/>
    <property type="match status" value="1"/>
</dbReference>
<dbReference type="InterPro" id="IPR027417">
    <property type="entry name" value="P-loop_NTPase"/>
</dbReference>
<gene>
    <name evidence="5" type="ORF">H8792_003420</name>
</gene>
<dbReference type="Gene3D" id="3.30.450.90">
    <property type="match status" value="1"/>
</dbReference>
<reference evidence="5 6" key="2">
    <citation type="submission" date="2020-11" db="EMBL/GenBank/DDBJ databases">
        <title>Sulfur oxidizing isolate from Hospital Hole Sinkhole.</title>
        <authorList>
            <person name="Scott K.M."/>
        </authorList>
    </citation>
    <scope>NUCLEOTIDE SEQUENCE [LARGE SCALE GENOMIC DNA]</scope>
    <source>
        <strain evidence="5 6">HH1</strain>
    </source>
</reference>
<name>A0ABS0BU66_9GAMM</name>
<evidence type="ECO:0000256" key="3">
    <source>
        <dbReference type="ARBA" id="ARBA00022840"/>
    </source>
</evidence>
<organism evidence="5 6">
    <name type="scientific">Thiomicrorhabdus heinhorstiae</name>
    <dbReference type="NCBI Taxonomy" id="2748010"/>
    <lineage>
        <taxon>Bacteria</taxon>
        <taxon>Pseudomonadati</taxon>
        <taxon>Pseudomonadota</taxon>
        <taxon>Gammaproteobacteria</taxon>
        <taxon>Thiotrichales</taxon>
        <taxon>Piscirickettsiaceae</taxon>
        <taxon>Thiomicrorhabdus</taxon>
    </lineage>
</organism>
<keyword evidence="6" id="KW-1185">Reference proteome</keyword>
<keyword evidence="3" id="KW-0067">ATP-binding</keyword>
<dbReference type="EMBL" id="JACBGI020000003">
    <property type="protein sequence ID" value="MBF6057382.1"/>
    <property type="molecule type" value="Genomic_DNA"/>
</dbReference>
<dbReference type="InterPro" id="IPR001482">
    <property type="entry name" value="T2SS/T4SS_dom"/>
</dbReference>
<protein>
    <submittedName>
        <fullName evidence="5">Type II/IV secretion system protein</fullName>
    </submittedName>
</protein>
<dbReference type="SUPFAM" id="SSF52540">
    <property type="entry name" value="P-loop containing nucleoside triphosphate hydrolases"/>
    <property type="match status" value="1"/>
</dbReference>
<evidence type="ECO:0000259" key="4">
    <source>
        <dbReference type="PROSITE" id="PS00662"/>
    </source>
</evidence>
<dbReference type="PANTHER" id="PTHR30258">
    <property type="entry name" value="TYPE II SECRETION SYSTEM PROTEIN GSPE-RELATED"/>
    <property type="match status" value="1"/>
</dbReference>
<dbReference type="Gene3D" id="3.40.50.300">
    <property type="entry name" value="P-loop containing nucleotide triphosphate hydrolases"/>
    <property type="match status" value="1"/>
</dbReference>
<keyword evidence="2" id="KW-0547">Nucleotide-binding</keyword>
<proteinExistence type="inferred from homology"/>
<dbReference type="Proteomes" id="UP001193680">
    <property type="component" value="Unassembled WGS sequence"/>
</dbReference>
<evidence type="ECO:0000256" key="1">
    <source>
        <dbReference type="ARBA" id="ARBA00006611"/>
    </source>
</evidence>
<evidence type="ECO:0000256" key="2">
    <source>
        <dbReference type="ARBA" id="ARBA00022741"/>
    </source>
</evidence>
<dbReference type="SUPFAM" id="SSF160246">
    <property type="entry name" value="EspE N-terminal domain-like"/>
    <property type="match status" value="1"/>
</dbReference>
<feature type="domain" description="Bacterial type II secretion system protein E" evidence="4">
    <location>
        <begin position="312"/>
        <end position="326"/>
    </location>
</feature>
<dbReference type="Pfam" id="PF00437">
    <property type="entry name" value="T2SSE"/>
    <property type="match status" value="1"/>
</dbReference>
<reference evidence="5 6" key="1">
    <citation type="submission" date="2020-06" db="EMBL/GenBank/DDBJ databases">
        <authorList>
            <person name="Scott K."/>
        </authorList>
    </citation>
    <scope>NUCLEOTIDE SEQUENCE [LARGE SCALE GENOMIC DNA]</scope>
    <source>
        <strain evidence="5 6">HH1</strain>
    </source>
</reference>
<dbReference type="InterPro" id="IPR037257">
    <property type="entry name" value="T2SS_E_N_sf"/>
</dbReference>
<dbReference type="SMART" id="SM00382">
    <property type="entry name" value="AAA"/>
    <property type="match status" value="1"/>
</dbReference>
<dbReference type="InterPro" id="IPR007831">
    <property type="entry name" value="T2SS_GspE_N"/>
</dbReference>
<comment type="caution">
    <text evidence="5">The sequence shown here is derived from an EMBL/GenBank/DDBJ whole genome shotgun (WGS) entry which is preliminary data.</text>
</comment>
<dbReference type="PROSITE" id="PS00662">
    <property type="entry name" value="T2SP_E"/>
    <property type="match status" value="1"/>
</dbReference>
<dbReference type="InterPro" id="IPR003593">
    <property type="entry name" value="AAA+_ATPase"/>
</dbReference>
<dbReference type="PANTHER" id="PTHR30258:SF2">
    <property type="entry name" value="COMG OPERON PROTEIN 1"/>
    <property type="match status" value="1"/>
</dbReference>
<dbReference type="Gene3D" id="3.30.300.160">
    <property type="entry name" value="Type II secretion system, protein E, N-terminal domain"/>
    <property type="match status" value="1"/>
</dbReference>
<evidence type="ECO:0000313" key="6">
    <source>
        <dbReference type="Proteomes" id="UP001193680"/>
    </source>
</evidence>